<evidence type="ECO:0000256" key="3">
    <source>
        <dbReference type="RuleBase" id="RU000389"/>
    </source>
</evidence>
<dbReference type="Proteomes" id="UP001379945">
    <property type="component" value="Unassembled WGS sequence"/>
</dbReference>
<keyword evidence="4" id="KW-1133">Transmembrane helix</keyword>
<keyword evidence="4" id="KW-0812">Transmembrane</keyword>
<reference evidence="5 6" key="1">
    <citation type="submission" date="2024-04" db="EMBL/GenBank/DDBJ databases">
        <title>Novel species of the genus Ideonella isolated from streams.</title>
        <authorList>
            <person name="Lu H."/>
        </authorList>
    </citation>
    <scope>NUCLEOTIDE SEQUENCE [LARGE SCALE GENOMIC DNA]</scope>
    <source>
        <strain evidence="5 6">LYT19W</strain>
    </source>
</reference>
<gene>
    <name evidence="5" type="ORF">AACH00_10785</name>
</gene>
<dbReference type="RefSeq" id="WP_341399132.1">
    <property type="nucleotide sequence ID" value="NZ_JBBUTI010000006.1"/>
</dbReference>
<dbReference type="PANTHER" id="PTHR30093">
    <property type="entry name" value="GENERAL SECRETION PATHWAY PROTEIN G"/>
    <property type="match status" value="1"/>
</dbReference>
<keyword evidence="6" id="KW-1185">Reference proteome</keyword>
<evidence type="ECO:0000313" key="6">
    <source>
        <dbReference type="Proteomes" id="UP001379945"/>
    </source>
</evidence>
<comment type="caution">
    <text evidence="5">The sequence shown here is derived from an EMBL/GenBank/DDBJ whole genome shotgun (WGS) entry which is preliminary data.</text>
</comment>
<organism evidence="5 6">
    <name type="scientific">Ideonella margarita</name>
    <dbReference type="NCBI Taxonomy" id="2984191"/>
    <lineage>
        <taxon>Bacteria</taxon>
        <taxon>Pseudomonadati</taxon>
        <taxon>Pseudomonadota</taxon>
        <taxon>Betaproteobacteria</taxon>
        <taxon>Burkholderiales</taxon>
        <taxon>Sphaerotilaceae</taxon>
        <taxon>Ideonella</taxon>
    </lineage>
</organism>
<dbReference type="SUPFAM" id="SSF54523">
    <property type="entry name" value="Pili subunits"/>
    <property type="match status" value="1"/>
</dbReference>
<dbReference type="Gene3D" id="3.30.700.10">
    <property type="entry name" value="Glycoprotein, Type 4 Pilin"/>
    <property type="match status" value="1"/>
</dbReference>
<proteinExistence type="inferred from homology"/>
<name>A0ABU9C5C9_9BURK</name>
<dbReference type="InterPro" id="IPR045584">
    <property type="entry name" value="Pilin-like"/>
</dbReference>
<keyword evidence="3" id="KW-0281">Fimbrium</keyword>
<dbReference type="InterPro" id="IPR012902">
    <property type="entry name" value="N_methyl_site"/>
</dbReference>
<dbReference type="PANTHER" id="PTHR30093:SF34">
    <property type="entry name" value="PREPILIN PEPTIDASE-DEPENDENT PROTEIN D"/>
    <property type="match status" value="1"/>
</dbReference>
<evidence type="ECO:0000256" key="1">
    <source>
        <dbReference type="ARBA" id="ARBA00005233"/>
    </source>
</evidence>
<dbReference type="NCBIfam" id="TIGR02532">
    <property type="entry name" value="IV_pilin_GFxxxE"/>
    <property type="match status" value="1"/>
</dbReference>
<evidence type="ECO:0000256" key="4">
    <source>
        <dbReference type="SAM" id="Phobius"/>
    </source>
</evidence>
<feature type="transmembrane region" description="Helical" evidence="4">
    <location>
        <begin position="7"/>
        <end position="31"/>
    </location>
</feature>
<dbReference type="PROSITE" id="PS00409">
    <property type="entry name" value="PROKAR_NTER_METHYL"/>
    <property type="match status" value="1"/>
</dbReference>
<comment type="similarity">
    <text evidence="1 3">Belongs to the N-Me-Phe pilin family.</text>
</comment>
<accession>A0ABU9C5C9</accession>
<evidence type="ECO:0000256" key="2">
    <source>
        <dbReference type="ARBA" id="ARBA00022481"/>
    </source>
</evidence>
<keyword evidence="4" id="KW-0472">Membrane</keyword>
<dbReference type="Pfam" id="PF00114">
    <property type="entry name" value="Pilin"/>
    <property type="match status" value="1"/>
</dbReference>
<protein>
    <submittedName>
        <fullName evidence="5">Pilin</fullName>
    </submittedName>
</protein>
<dbReference type="EMBL" id="JBBUTI010000006">
    <property type="protein sequence ID" value="MEK8046836.1"/>
    <property type="molecule type" value="Genomic_DNA"/>
</dbReference>
<dbReference type="Pfam" id="PF07963">
    <property type="entry name" value="N_methyl"/>
    <property type="match status" value="1"/>
</dbReference>
<evidence type="ECO:0000313" key="5">
    <source>
        <dbReference type="EMBL" id="MEK8046836.1"/>
    </source>
</evidence>
<sequence>MKRVQQGFTLIELMIVVAIIGILAAVALPAYQDYIARSQVSEAFTSVEGAKTAIAEYGQTNGAYPDGTTKPSVTDLAVAGKYSSAAVTASTGVITVTMGAAGTVNAAVAGKTITFTPPVLTAVGTTLTFACASGNLAQKFLPKSCSGT</sequence>
<keyword evidence="2" id="KW-0488">Methylation</keyword>
<dbReference type="InterPro" id="IPR001082">
    <property type="entry name" value="Pilin"/>
</dbReference>